<dbReference type="SUPFAM" id="SSF53067">
    <property type="entry name" value="Actin-like ATPase domain"/>
    <property type="match status" value="1"/>
</dbReference>
<dbReference type="Gene3D" id="3.30.420.40">
    <property type="match status" value="2"/>
</dbReference>
<dbReference type="GO" id="GO:0016301">
    <property type="term" value="F:kinase activity"/>
    <property type="evidence" value="ECO:0007669"/>
    <property type="project" value="UniProtKB-KW"/>
</dbReference>
<name>A0ABR4Z8R6_9NOCA</name>
<evidence type="ECO:0000313" key="2">
    <source>
        <dbReference type="EMBL" id="KIA61658.1"/>
    </source>
</evidence>
<keyword evidence="1" id="KW-0119">Carbohydrate metabolism</keyword>
<dbReference type="PANTHER" id="PTHR30605:SF0">
    <property type="entry name" value="ANHYDRO-N-ACETYLMURAMIC ACID KINASE"/>
    <property type="match status" value="1"/>
</dbReference>
<keyword evidence="3" id="KW-1185">Reference proteome</keyword>
<dbReference type="NCBIfam" id="NF007146">
    <property type="entry name" value="PRK09585.2-6"/>
    <property type="match status" value="1"/>
</dbReference>
<dbReference type="InterPro" id="IPR043129">
    <property type="entry name" value="ATPase_NBD"/>
</dbReference>
<dbReference type="HAMAP" id="MF_01270">
    <property type="entry name" value="AnhMurNAc_kinase"/>
    <property type="match status" value="1"/>
</dbReference>
<dbReference type="EC" id="2.7.1.170" evidence="1"/>
<keyword evidence="1 2" id="KW-0418">Kinase</keyword>
<dbReference type="NCBIfam" id="NF007148">
    <property type="entry name" value="PRK09585.3-2"/>
    <property type="match status" value="1"/>
</dbReference>
<gene>
    <name evidence="1" type="primary">anmK</name>
    <name evidence="2" type="ORF">FG87_29995</name>
</gene>
<keyword evidence="1" id="KW-0067">ATP-binding</keyword>
<dbReference type="Pfam" id="PF03702">
    <property type="entry name" value="AnmK"/>
    <property type="match status" value="1"/>
</dbReference>
<dbReference type="InterPro" id="IPR005338">
    <property type="entry name" value="Anhydro_N_Ac-Mur_kinase"/>
</dbReference>
<proteinExistence type="inferred from homology"/>
<comment type="catalytic activity">
    <reaction evidence="1">
        <text>1,6-anhydro-N-acetyl-beta-muramate + ATP + H2O = N-acetyl-D-muramate 6-phosphate + ADP + H(+)</text>
        <dbReference type="Rhea" id="RHEA:24952"/>
        <dbReference type="ChEBI" id="CHEBI:15377"/>
        <dbReference type="ChEBI" id="CHEBI:15378"/>
        <dbReference type="ChEBI" id="CHEBI:30616"/>
        <dbReference type="ChEBI" id="CHEBI:58690"/>
        <dbReference type="ChEBI" id="CHEBI:58722"/>
        <dbReference type="ChEBI" id="CHEBI:456216"/>
        <dbReference type="EC" id="2.7.1.170"/>
    </reaction>
</comment>
<reference evidence="2 3" key="1">
    <citation type="journal article" date="2014" name="Int. J. Syst. Evol. Microbiol.">
        <title>Nocardia vulneris sp. nov., isolated from wounds of human patients in North America.</title>
        <authorList>
            <person name="Lasker B.A."/>
            <person name="Bell M."/>
            <person name="Klenk H.P."/>
            <person name="Sproer C."/>
            <person name="Schumann C."/>
            <person name="Schumann P."/>
            <person name="Brown J.M."/>
        </authorList>
    </citation>
    <scope>NUCLEOTIDE SEQUENCE [LARGE SCALE GENOMIC DNA]</scope>
    <source>
        <strain evidence="2 3">W9851</strain>
    </source>
</reference>
<dbReference type="PANTHER" id="PTHR30605">
    <property type="entry name" value="ANHYDRO-N-ACETYLMURAMIC ACID KINASE"/>
    <property type="match status" value="1"/>
</dbReference>
<dbReference type="Proteomes" id="UP000031364">
    <property type="component" value="Unassembled WGS sequence"/>
</dbReference>
<feature type="binding site" evidence="1">
    <location>
        <begin position="9"/>
        <end position="16"/>
    </location>
    <ligand>
        <name>ATP</name>
        <dbReference type="ChEBI" id="CHEBI:30616"/>
    </ligand>
</feature>
<evidence type="ECO:0000313" key="3">
    <source>
        <dbReference type="Proteomes" id="UP000031364"/>
    </source>
</evidence>
<protein>
    <recommendedName>
        <fullName evidence="1">Anhydro-N-acetylmuramic acid kinase</fullName>
        <ecNumber evidence="1">2.7.1.170</ecNumber>
    </recommendedName>
    <alternativeName>
        <fullName evidence="1">AnhMurNAc kinase</fullName>
    </alternativeName>
</protein>
<comment type="pathway">
    <text evidence="1">Amino-sugar metabolism; 1,6-anhydro-N-acetylmuramate degradation.</text>
</comment>
<accession>A0ABR4Z8R6</accession>
<comment type="caution">
    <text evidence="2">The sequence shown here is derived from an EMBL/GenBank/DDBJ whole genome shotgun (WGS) entry which is preliminary data.</text>
</comment>
<comment type="function">
    <text evidence="1">Catalyzes the specific phosphorylation of 1,6-anhydro-N-acetylmuramic acid (anhMurNAc) with the simultaneous cleavage of the 1,6-anhydro ring, generating MurNAc-6-P. Is required for the utilization of anhMurNAc either imported from the medium or derived from its own cell wall murein, and thus plays a role in cell wall recycling.</text>
</comment>
<keyword evidence="1" id="KW-0547">Nucleotide-binding</keyword>
<evidence type="ECO:0000256" key="1">
    <source>
        <dbReference type="HAMAP-Rule" id="MF_01270"/>
    </source>
</evidence>
<dbReference type="EMBL" id="JNFP01000042">
    <property type="protein sequence ID" value="KIA61658.1"/>
    <property type="molecule type" value="Genomic_DNA"/>
</dbReference>
<keyword evidence="1" id="KW-0808">Transferase</keyword>
<comment type="similarity">
    <text evidence="1">Belongs to the anhydro-N-acetylmuramic acid kinase family.</text>
</comment>
<sequence>MRVVGLMSGTSHDAIDAVAAEISLRDSTIEVRIAGLLSRPYPAELRAELIAALPPASIDMATVCRLDTAIGQQFAAAADAAVHEFFDGTADLVASHGQTVYHWVREGVVHGTLQLGQPAWIAERTGLPVVSDFRPRDIAAGGQGAPLVGLFDLLWLAGRPGRAAALNIGGIANVTVTGEPPVAFDTGPGNALIDAAVAAATGGAELFDRDGLRAARGTVDEHLLKALLAEPYYRAAAPKTTGKELFNSAYLARVLRDHASAGADIVATVTALTAHTIADALAPFAPDEVIVSGGGTLNPTLSALLRDRLRPATLRTSDELGLPSAAKEAAAFAVLGFLTAHGLAGTHPATTGARHASVLGSITPGATPLVLPAVPGTPPERLTVVAR</sequence>
<comment type="pathway">
    <text evidence="1">Cell wall biogenesis; peptidoglycan recycling.</text>
</comment>
<dbReference type="RefSeq" id="WP_043677219.1">
    <property type="nucleotide sequence ID" value="NZ_BDCI01000011.1"/>
</dbReference>
<organism evidence="2 3">
    <name type="scientific">Nocardia vulneris</name>
    <dbReference type="NCBI Taxonomy" id="1141657"/>
    <lineage>
        <taxon>Bacteria</taxon>
        <taxon>Bacillati</taxon>
        <taxon>Actinomycetota</taxon>
        <taxon>Actinomycetes</taxon>
        <taxon>Mycobacteriales</taxon>
        <taxon>Nocardiaceae</taxon>
        <taxon>Nocardia</taxon>
    </lineage>
</organism>